<dbReference type="PANTHER" id="PTHR21631:SF13">
    <property type="entry name" value="MITOCHONDRIAL 2-METHYLISOCITRATE LYASE ICL2"/>
    <property type="match status" value="1"/>
</dbReference>
<dbReference type="AlphaFoldDB" id="A0AA40CCP6"/>
<feature type="binding site" evidence="7">
    <location>
        <begin position="273"/>
        <end position="274"/>
    </location>
    <ligand>
        <name>substrate</name>
    </ligand>
</feature>
<dbReference type="CDD" id="cd00377">
    <property type="entry name" value="ICL_PEPM"/>
    <property type="match status" value="1"/>
</dbReference>
<dbReference type="Gene3D" id="3.20.20.60">
    <property type="entry name" value="Phosphoenolpyruvate-binding domains"/>
    <property type="match status" value="1"/>
</dbReference>
<comment type="catalytic activity">
    <reaction evidence="1">
        <text>(2S,3R)-3-hydroxybutane-1,2,3-tricarboxylate = pyruvate + succinate</text>
        <dbReference type="Rhea" id="RHEA:16809"/>
        <dbReference type="ChEBI" id="CHEBI:15361"/>
        <dbReference type="ChEBI" id="CHEBI:30031"/>
        <dbReference type="ChEBI" id="CHEBI:57429"/>
        <dbReference type="EC" id="4.1.3.30"/>
    </reaction>
</comment>
<evidence type="ECO:0000313" key="9">
    <source>
        <dbReference type="EMBL" id="KAK0633966.1"/>
    </source>
</evidence>
<protein>
    <recommendedName>
        <fullName evidence="5">Isocitrate lyase</fullName>
    </recommendedName>
</protein>
<dbReference type="PROSITE" id="PS00161">
    <property type="entry name" value="ISOCITRATE_LYASE"/>
    <property type="match status" value="1"/>
</dbReference>
<comment type="cofactor">
    <cofactor evidence="8">
        <name>Mg(2+)</name>
        <dbReference type="ChEBI" id="CHEBI:18420"/>
    </cofactor>
    <text evidence="8">Can also use Mn(2+) ion.</text>
</comment>
<evidence type="ECO:0000313" key="10">
    <source>
        <dbReference type="Proteomes" id="UP001175000"/>
    </source>
</evidence>
<feature type="binding site" evidence="7">
    <location>
        <begin position="491"/>
        <end position="495"/>
    </location>
    <ligand>
        <name>substrate</name>
    </ligand>
</feature>
<evidence type="ECO:0000256" key="2">
    <source>
        <dbReference type="ARBA" id="ARBA00005704"/>
    </source>
</evidence>
<dbReference type="FunFam" id="1.10.10.850:FF:000001">
    <property type="entry name" value="Isocitrate lyase"/>
    <property type="match status" value="1"/>
</dbReference>
<proteinExistence type="inferred from homology"/>
<sequence length="606" mass="66535">MLRTTITRASRQVLPLKPSTSVRSPLRAAGRLLSTTSPARMASLPTVAPPISTAFPSESFQLLPEAEKPGAAEDTLCQQQIKGVEAWWASPRYEGIKRDWTAADVVSKRGSLQQSYPSSVMARKLWNLVTERKIAGEPIHTMGAIDPVQMTQQAPHQEVLYISGWACSSVLTTTNEVSPDFGDYPYNTVPNQVQRMAKAQSMHDRKQWFLRSKMTPEERAKTPYIDYFRPIIADGDTGHGGLTAVMKLAKLFAENGAAGVHFEDQMHGGKKCGHLAGKVLVPTGEHINRLKAARFQWDVMGTENLVIARTDSESGKLLSSSIDVRDHEFILGVADPAVESLAETLSAMEAKGASGAEIDAFEAQWVKSTKLVTFNEAAVAHFEAHGVDKAKIDEYLHKTAADRDMGVTARRKLVNAITPNKPVYWNWDIPRTREGFYHFRAGMEAATKRAIAFGPYADLLWVETGDPNVQVCRDLGRAVRSVHPGKGLVYNLSPSFNWMAHGFTPETLKSFIWDIAKEGFVVQLVSLAGLHSTATISNELATKFKTDGMAAYVEVVQKREKDLGVDVLTHQKWSGANYVDAILGHVQSGSSGSKSMGEGNTEGQFH</sequence>
<evidence type="ECO:0000256" key="5">
    <source>
        <dbReference type="PIRNR" id="PIRNR001362"/>
    </source>
</evidence>
<dbReference type="GO" id="GO:0005759">
    <property type="term" value="C:mitochondrial matrix"/>
    <property type="evidence" value="ECO:0007669"/>
    <property type="project" value="TreeGrafter"/>
</dbReference>
<keyword evidence="3 8" id="KW-0479">Metal-binding</keyword>
<dbReference type="PIRSF" id="PIRSF001362">
    <property type="entry name" value="Isocit_lyase"/>
    <property type="match status" value="1"/>
</dbReference>
<reference evidence="9" key="1">
    <citation type="submission" date="2023-06" db="EMBL/GenBank/DDBJ databases">
        <title>Genome-scale phylogeny and comparative genomics of the fungal order Sordariales.</title>
        <authorList>
            <consortium name="Lawrence Berkeley National Laboratory"/>
            <person name="Hensen N."/>
            <person name="Bonometti L."/>
            <person name="Westerberg I."/>
            <person name="Brannstrom I.O."/>
            <person name="Guillou S."/>
            <person name="Cros-Aarteil S."/>
            <person name="Calhoun S."/>
            <person name="Haridas S."/>
            <person name="Kuo A."/>
            <person name="Mondo S."/>
            <person name="Pangilinan J."/>
            <person name="Riley R."/>
            <person name="Labutti K."/>
            <person name="Andreopoulos B."/>
            <person name="Lipzen A."/>
            <person name="Chen C."/>
            <person name="Yanf M."/>
            <person name="Daum C."/>
            <person name="Ng V."/>
            <person name="Clum A."/>
            <person name="Steindorff A."/>
            <person name="Ohm R."/>
            <person name="Martin F."/>
            <person name="Silar P."/>
            <person name="Natvig D."/>
            <person name="Lalanne C."/>
            <person name="Gautier V."/>
            <person name="Ament-Velasquez S.L."/>
            <person name="Kruys A."/>
            <person name="Hutchinson M.I."/>
            <person name="Powell A.J."/>
            <person name="Barry K."/>
            <person name="Miller A.N."/>
            <person name="Grigoriev I.V."/>
            <person name="Debuchy R."/>
            <person name="Gladieux P."/>
            <person name="Thoren M.H."/>
            <person name="Johannesson H."/>
        </authorList>
    </citation>
    <scope>NUCLEOTIDE SEQUENCE</scope>
    <source>
        <strain evidence="9">CBS 606.72</strain>
    </source>
</reference>
<dbReference type="InterPro" id="IPR006254">
    <property type="entry name" value="Isocitrate_lyase"/>
</dbReference>
<evidence type="ECO:0000256" key="8">
    <source>
        <dbReference type="PIRSR" id="PIRSR001362-3"/>
    </source>
</evidence>
<dbReference type="SUPFAM" id="SSF51621">
    <property type="entry name" value="Phosphoenolpyruvate/pyruvate domain"/>
    <property type="match status" value="1"/>
</dbReference>
<dbReference type="Gene3D" id="1.10.10.850">
    <property type="match status" value="1"/>
</dbReference>
<feature type="binding site" evidence="7">
    <location>
        <position position="526"/>
    </location>
    <ligand>
        <name>substrate</name>
    </ligand>
</feature>
<keyword evidence="8" id="KW-0460">Magnesium</keyword>
<evidence type="ECO:0000256" key="3">
    <source>
        <dbReference type="ARBA" id="ARBA00022723"/>
    </source>
</evidence>
<dbReference type="InterPro" id="IPR018523">
    <property type="entry name" value="Isocitrate_lyase_ph_CS"/>
</dbReference>
<dbReference type="EMBL" id="JAULSU010000001">
    <property type="protein sequence ID" value="KAK0633966.1"/>
    <property type="molecule type" value="Genomic_DNA"/>
</dbReference>
<evidence type="ECO:0000256" key="1">
    <source>
        <dbReference type="ARBA" id="ARBA00001050"/>
    </source>
</evidence>
<dbReference type="PANTHER" id="PTHR21631">
    <property type="entry name" value="ISOCITRATE LYASE/MALATE SYNTHASE"/>
    <property type="match status" value="1"/>
</dbReference>
<evidence type="ECO:0000256" key="7">
    <source>
        <dbReference type="PIRSR" id="PIRSR001362-2"/>
    </source>
</evidence>
<dbReference type="NCBIfam" id="TIGR01346">
    <property type="entry name" value="isocit_lyase"/>
    <property type="match status" value="1"/>
</dbReference>
<keyword evidence="4 5" id="KW-0456">Lyase</keyword>
<dbReference type="InterPro" id="IPR040442">
    <property type="entry name" value="Pyrv_kinase-like_dom_sf"/>
</dbReference>
<feature type="binding site" evidence="8">
    <location>
        <position position="234"/>
    </location>
    <ligand>
        <name>Mg(2+)</name>
        <dbReference type="ChEBI" id="CHEBI:18420"/>
    </ligand>
</feature>
<organism evidence="9 10">
    <name type="scientific">Immersiella caudata</name>
    <dbReference type="NCBI Taxonomy" id="314043"/>
    <lineage>
        <taxon>Eukaryota</taxon>
        <taxon>Fungi</taxon>
        <taxon>Dikarya</taxon>
        <taxon>Ascomycota</taxon>
        <taxon>Pezizomycotina</taxon>
        <taxon>Sordariomycetes</taxon>
        <taxon>Sordariomycetidae</taxon>
        <taxon>Sordariales</taxon>
        <taxon>Lasiosphaeriaceae</taxon>
        <taxon>Immersiella</taxon>
    </lineage>
</organism>
<evidence type="ECO:0000256" key="6">
    <source>
        <dbReference type="PIRSR" id="PIRSR001362-1"/>
    </source>
</evidence>
<dbReference type="InterPro" id="IPR039556">
    <property type="entry name" value="ICL/PEPM"/>
</dbReference>
<feature type="binding site" evidence="7">
    <location>
        <begin position="163"/>
        <end position="165"/>
    </location>
    <ligand>
        <name>substrate</name>
    </ligand>
</feature>
<feature type="active site" description="Proton acceptor" evidence="6">
    <location>
        <position position="272"/>
    </location>
</feature>
<comment type="caution">
    <text evidence="9">The sequence shown here is derived from an EMBL/GenBank/DDBJ whole genome shotgun (WGS) entry which is preliminary data.</text>
</comment>
<dbReference type="InterPro" id="IPR015813">
    <property type="entry name" value="Pyrv/PenolPyrv_kinase-like_dom"/>
</dbReference>
<dbReference type="GO" id="GO:0046872">
    <property type="term" value="F:metal ion binding"/>
    <property type="evidence" value="ECO:0007669"/>
    <property type="project" value="UniProtKB-KW"/>
</dbReference>
<feature type="binding site" evidence="7">
    <location>
        <position position="309"/>
    </location>
    <ligand>
        <name>substrate</name>
    </ligand>
</feature>
<name>A0AA40CCP6_9PEZI</name>
<dbReference type="GO" id="GO:0046421">
    <property type="term" value="F:methylisocitrate lyase activity"/>
    <property type="evidence" value="ECO:0007669"/>
    <property type="project" value="UniProtKB-EC"/>
</dbReference>
<evidence type="ECO:0000256" key="4">
    <source>
        <dbReference type="ARBA" id="ARBA00023239"/>
    </source>
</evidence>
<dbReference type="Pfam" id="PF00463">
    <property type="entry name" value="ICL"/>
    <property type="match status" value="1"/>
</dbReference>
<dbReference type="Proteomes" id="UP001175000">
    <property type="component" value="Unassembled WGS sequence"/>
</dbReference>
<dbReference type="GO" id="GO:0019629">
    <property type="term" value="P:propionate catabolic process, 2-methylcitrate cycle"/>
    <property type="evidence" value="ECO:0007669"/>
    <property type="project" value="TreeGrafter"/>
</dbReference>
<dbReference type="GO" id="GO:0004451">
    <property type="term" value="F:isocitrate lyase activity"/>
    <property type="evidence" value="ECO:0007669"/>
    <property type="project" value="InterPro"/>
</dbReference>
<keyword evidence="10" id="KW-1185">Reference proteome</keyword>
<accession>A0AA40CCP6</accession>
<gene>
    <name evidence="9" type="ORF">B0T14DRAFT_508106</name>
</gene>
<comment type="similarity">
    <text evidence="2 5">Belongs to the isocitrate lyase/PEP mutase superfamily. Isocitrate lyase family.</text>
</comment>